<dbReference type="NCBIfam" id="TIGR02254">
    <property type="entry name" value="YjjG_YfnB"/>
    <property type="match status" value="1"/>
</dbReference>
<dbReference type="OrthoDB" id="9802350at2"/>
<dbReference type="SUPFAM" id="SSF56784">
    <property type="entry name" value="HAD-like"/>
    <property type="match status" value="1"/>
</dbReference>
<dbReference type="Gene3D" id="3.40.50.1000">
    <property type="entry name" value="HAD superfamily/HAD-like"/>
    <property type="match status" value="1"/>
</dbReference>
<dbReference type="EMBL" id="BKCG01000010">
    <property type="protein sequence ID" value="GER60736.1"/>
    <property type="molecule type" value="Genomic_DNA"/>
</dbReference>
<dbReference type="InterPro" id="IPR041492">
    <property type="entry name" value="HAD_2"/>
</dbReference>
<dbReference type="InterPro" id="IPR023214">
    <property type="entry name" value="HAD_sf"/>
</dbReference>
<evidence type="ECO:0000313" key="1">
    <source>
        <dbReference type="EMBL" id="GER60736.1"/>
    </source>
</evidence>
<comment type="caution">
    <text evidence="1">The sequence shown here is derived from an EMBL/GenBank/DDBJ whole genome shotgun (WGS) entry which is preliminary data.</text>
</comment>
<organism evidence="1 2">
    <name type="scientific">Patiriisocius marinus</name>
    <dbReference type="NCBI Taxonomy" id="1397112"/>
    <lineage>
        <taxon>Bacteria</taxon>
        <taxon>Pseudomonadati</taxon>
        <taxon>Bacteroidota</taxon>
        <taxon>Flavobacteriia</taxon>
        <taxon>Flavobacteriales</taxon>
        <taxon>Flavobacteriaceae</taxon>
        <taxon>Patiriisocius</taxon>
    </lineage>
</organism>
<dbReference type="GO" id="GO:0008253">
    <property type="term" value="F:5'-nucleotidase activity"/>
    <property type="evidence" value="ECO:0007669"/>
    <property type="project" value="InterPro"/>
</dbReference>
<dbReference type="InterPro" id="IPR011951">
    <property type="entry name" value="HAD-SF_hydro_IA_YjjG/PynA"/>
</dbReference>
<dbReference type="InterPro" id="IPR036412">
    <property type="entry name" value="HAD-like_sf"/>
</dbReference>
<dbReference type="Gene3D" id="1.10.150.240">
    <property type="entry name" value="Putative phosphatase, domain 2"/>
    <property type="match status" value="1"/>
</dbReference>
<reference evidence="1 2" key="1">
    <citation type="submission" date="2019-08" db="EMBL/GenBank/DDBJ databases">
        <title>Draft genome sequence of Ulvibacter marinus type strain NBRC 109484.</title>
        <authorList>
            <person name="Kawano K."/>
            <person name="Ushijima N."/>
            <person name="Kihara M."/>
            <person name="Itoh H."/>
        </authorList>
    </citation>
    <scope>NUCLEOTIDE SEQUENCE [LARGE SCALE GENOMIC DNA]</scope>
    <source>
        <strain evidence="1 2">NBRC 109484</strain>
    </source>
</reference>
<dbReference type="Pfam" id="PF13419">
    <property type="entry name" value="HAD_2"/>
    <property type="match status" value="1"/>
</dbReference>
<sequence>MNNIKITDVFFDLDHTLWDFDRNSALAFKLVFQKHNVQIDLQDFLKIYEPINFNYWKAFREERVTKQQLRRGRLADSFTALKHTISVQIIDEMSDSYIEFLPENNYLLDGTIEILDYLKPKYNLHIITNGFTDVQGIKMKRSGLSPYFKTITSSEEVGVKKPNPLVFHHALKKGNTLAESSAMIGDTFEADILGAEAVGMDTIFYNYHKDVQRSGYKVVERLLEIKGLL</sequence>
<evidence type="ECO:0000313" key="2">
    <source>
        <dbReference type="Proteomes" id="UP000326509"/>
    </source>
</evidence>
<dbReference type="RefSeq" id="WP_151675166.1">
    <property type="nucleotide sequence ID" value="NZ_BKCG01000010.1"/>
</dbReference>
<dbReference type="PANTHER" id="PTHR47478:SF1">
    <property type="entry name" value="PYRIMIDINE 5'-NUCLEOTIDASE YJJG"/>
    <property type="match status" value="1"/>
</dbReference>
<dbReference type="AlphaFoldDB" id="A0A5J4J0C9"/>
<proteinExistence type="predicted"/>
<accession>A0A5J4J0C9</accession>
<protein>
    <submittedName>
        <fullName evidence="1">Noncanonical pyrimidine nucleotidase, YjjG family protein</fullName>
    </submittedName>
</protein>
<name>A0A5J4J0C9_9FLAO</name>
<gene>
    <name evidence="1" type="ORF">ULMA_28440</name>
</gene>
<dbReference type="InterPro" id="IPR023198">
    <property type="entry name" value="PGP-like_dom2"/>
</dbReference>
<dbReference type="SFLD" id="SFLDS00003">
    <property type="entry name" value="Haloacid_Dehalogenase"/>
    <property type="match status" value="1"/>
</dbReference>
<dbReference type="PANTHER" id="PTHR47478">
    <property type="match status" value="1"/>
</dbReference>
<dbReference type="Proteomes" id="UP000326509">
    <property type="component" value="Unassembled WGS sequence"/>
</dbReference>
<dbReference type="NCBIfam" id="TIGR01549">
    <property type="entry name" value="HAD-SF-IA-v1"/>
    <property type="match status" value="1"/>
</dbReference>
<dbReference type="SFLD" id="SFLDG01129">
    <property type="entry name" value="C1.5:_HAD__Beta-PGM__Phosphata"/>
    <property type="match status" value="1"/>
</dbReference>
<dbReference type="InterPro" id="IPR052550">
    <property type="entry name" value="Pyrimidine_5'-ntase_YjjG"/>
</dbReference>
<dbReference type="InterPro" id="IPR006439">
    <property type="entry name" value="HAD-SF_hydro_IA"/>
</dbReference>
<keyword evidence="2" id="KW-1185">Reference proteome</keyword>